<proteinExistence type="predicted"/>
<sequence length="66" mass="7795">MFEFRPTRRAPKRISHSTTFTLLTLQCHPRARHLAVRSQPKMRHCRQNSTRRNGYGSRTTKKGTSR</sequence>
<organism evidence="2 3">
    <name type="scientific">Tulasnella calospora MUT 4182</name>
    <dbReference type="NCBI Taxonomy" id="1051891"/>
    <lineage>
        <taxon>Eukaryota</taxon>
        <taxon>Fungi</taxon>
        <taxon>Dikarya</taxon>
        <taxon>Basidiomycota</taxon>
        <taxon>Agaricomycotina</taxon>
        <taxon>Agaricomycetes</taxon>
        <taxon>Cantharellales</taxon>
        <taxon>Tulasnellaceae</taxon>
        <taxon>Tulasnella</taxon>
    </lineage>
</organism>
<feature type="region of interest" description="Disordered" evidence="1">
    <location>
        <begin position="35"/>
        <end position="66"/>
    </location>
</feature>
<dbReference type="Proteomes" id="UP000054248">
    <property type="component" value="Unassembled WGS sequence"/>
</dbReference>
<reference evidence="3" key="2">
    <citation type="submission" date="2015-01" db="EMBL/GenBank/DDBJ databases">
        <title>Evolutionary Origins and Diversification of the Mycorrhizal Mutualists.</title>
        <authorList>
            <consortium name="DOE Joint Genome Institute"/>
            <consortium name="Mycorrhizal Genomics Consortium"/>
            <person name="Kohler A."/>
            <person name="Kuo A."/>
            <person name="Nagy L.G."/>
            <person name="Floudas D."/>
            <person name="Copeland A."/>
            <person name="Barry K.W."/>
            <person name="Cichocki N."/>
            <person name="Veneault-Fourrey C."/>
            <person name="LaButti K."/>
            <person name="Lindquist E.A."/>
            <person name="Lipzen A."/>
            <person name="Lundell T."/>
            <person name="Morin E."/>
            <person name="Murat C."/>
            <person name="Riley R."/>
            <person name="Ohm R."/>
            <person name="Sun H."/>
            <person name="Tunlid A."/>
            <person name="Henrissat B."/>
            <person name="Grigoriev I.V."/>
            <person name="Hibbett D.S."/>
            <person name="Martin F."/>
        </authorList>
    </citation>
    <scope>NUCLEOTIDE SEQUENCE [LARGE SCALE GENOMIC DNA]</scope>
    <source>
        <strain evidence="3">MUT 4182</strain>
    </source>
</reference>
<evidence type="ECO:0000313" key="3">
    <source>
        <dbReference type="Proteomes" id="UP000054248"/>
    </source>
</evidence>
<dbReference type="EMBL" id="KN823087">
    <property type="protein sequence ID" value="KIO23341.1"/>
    <property type="molecule type" value="Genomic_DNA"/>
</dbReference>
<dbReference type="HOGENOM" id="CLU_2833033_0_0_1"/>
<feature type="compositionally biased region" description="Polar residues" evidence="1">
    <location>
        <begin position="47"/>
        <end position="58"/>
    </location>
</feature>
<accession>A0A0C3QCZ2</accession>
<protein>
    <submittedName>
        <fullName evidence="2">Uncharacterized protein</fullName>
    </submittedName>
</protein>
<feature type="compositionally biased region" description="Basic residues" evidence="1">
    <location>
        <begin position="35"/>
        <end position="46"/>
    </location>
</feature>
<dbReference type="AlphaFoldDB" id="A0A0C3QCZ2"/>
<evidence type="ECO:0000313" key="2">
    <source>
        <dbReference type="EMBL" id="KIO23341.1"/>
    </source>
</evidence>
<gene>
    <name evidence="2" type="ORF">M407DRAFT_110551</name>
</gene>
<reference evidence="2 3" key="1">
    <citation type="submission" date="2014-04" db="EMBL/GenBank/DDBJ databases">
        <authorList>
            <consortium name="DOE Joint Genome Institute"/>
            <person name="Kuo A."/>
            <person name="Girlanda M."/>
            <person name="Perotto S."/>
            <person name="Kohler A."/>
            <person name="Nagy L.G."/>
            <person name="Floudas D."/>
            <person name="Copeland A."/>
            <person name="Barry K.W."/>
            <person name="Cichocki N."/>
            <person name="Veneault-Fourrey C."/>
            <person name="LaButti K."/>
            <person name="Lindquist E.A."/>
            <person name="Lipzen A."/>
            <person name="Lundell T."/>
            <person name="Morin E."/>
            <person name="Murat C."/>
            <person name="Sun H."/>
            <person name="Tunlid A."/>
            <person name="Henrissat B."/>
            <person name="Grigoriev I.V."/>
            <person name="Hibbett D.S."/>
            <person name="Martin F."/>
            <person name="Nordberg H.P."/>
            <person name="Cantor M.N."/>
            <person name="Hua S.X."/>
        </authorList>
    </citation>
    <scope>NUCLEOTIDE SEQUENCE [LARGE SCALE GENOMIC DNA]</scope>
    <source>
        <strain evidence="2 3">MUT 4182</strain>
    </source>
</reference>
<evidence type="ECO:0000256" key="1">
    <source>
        <dbReference type="SAM" id="MobiDB-lite"/>
    </source>
</evidence>
<keyword evidence="3" id="KW-1185">Reference proteome</keyword>
<name>A0A0C3QCZ2_9AGAM</name>